<dbReference type="Proteomes" id="UP001499843">
    <property type="component" value="Unassembled WGS sequence"/>
</dbReference>
<evidence type="ECO:0000313" key="3">
    <source>
        <dbReference type="Proteomes" id="UP001499843"/>
    </source>
</evidence>
<sequence length="357" mass="37166">MLLRVGRVITGVLALLLAAPAAFPLHSLGPRLAADGCPASAAGAWEGGDRPGDLVPADGAVSVTMCEIPLPYRAPPPQGPVRVRKLTTQVDAMVAELNALPTRDVLEAGLRRSEAAKGRVLGDDLHLGEICTAVGFGTSLSYVVHYAGRRPPAVVLVDRNCGTARYAGRTRFGNPVNAFLGFYLTQLQARPKPVVPPGCAAGLPAAKVDLHRPQGWPRDDVAVNRGPAFGELLPSPLSAAIACRYRADDGVLRLRAQVAVPAGLASVRSLINASTVVRPGTDSPATPPGPGRTGCGMDGIRLPADLDVVWVGDITGAVVEVRVWRAPCRAVHAGRTAGRVPTAELLSRLDAWLGPGP</sequence>
<organism evidence="2 3">
    <name type="scientific">Nonomuraea monospora</name>
    <dbReference type="NCBI Taxonomy" id="568818"/>
    <lineage>
        <taxon>Bacteria</taxon>
        <taxon>Bacillati</taxon>
        <taxon>Actinomycetota</taxon>
        <taxon>Actinomycetes</taxon>
        <taxon>Streptosporangiales</taxon>
        <taxon>Streptosporangiaceae</taxon>
        <taxon>Nonomuraea</taxon>
    </lineage>
</organism>
<protein>
    <recommendedName>
        <fullName evidence="4">Secreted protein</fullName>
    </recommendedName>
</protein>
<evidence type="ECO:0008006" key="4">
    <source>
        <dbReference type="Google" id="ProtNLM"/>
    </source>
</evidence>
<gene>
    <name evidence="2" type="ORF">GCM10009850_035610</name>
</gene>
<proteinExistence type="predicted"/>
<name>A0ABN3CFC9_9ACTN</name>
<comment type="caution">
    <text evidence="2">The sequence shown here is derived from an EMBL/GenBank/DDBJ whole genome shotgun (WGS) entry which is preliminary data.</text>
</comment>
<evidence type="ECO:0000313" key="2">
    <source>
        <dbReference type="EMBL" id="GAA2208103.1"/>
    </source>
</evidence>
<dbReference type="EMBL" id="BAAAQX010000008">
    <property type="protein sequence ID" value="GAA2208103.1"/>
    <property type="molecule type" value="Genomic_DNA"/>
</dbReference>
<evidence type="ECO:0000256" key="1">
    <source>
        <dbReference type="SAM" id="MobiDB-lite"/>
    </source>
</evidence>
<keyword evidence="3" id="KW-1185">Reference proteome</keyword>
<accession>A0ABN3CFC9</accession>
<feature type="region of interest" description="Disordered" evidence="1">
    <location>
        <begin position="278"/>
        <end position="297"/>
    </location>
</feature>
<dbReference type="RefSeq" id="WP_344475915.1">
    <property type="nucleotide sequence ID" value="NZ_BAAAQX010000008.1"/>
</dbReference>
<reference evidence="2 3" key="1">
    <citation type="journal article" date="2019" name="Int. J. Syst. Evol. Microbiol.">
        <title>The Global Catalogue of Microorganisms (GCM) 10K type strain sequencing project: providing services to taxonomists for standard genome sequencing and annotation.</title>
        <authorList>
            <consortium name="The Broad Institute Genomics Platform"/>
            <consortium name="The Broad Institute Genome Sequencing Center for Infectious Disease"/>
            <person name="Wu L."/>
            <person name="Ma J."/>
        </authorList>
    </citation>
    <scope>NUCLEOTIDE SEQUENCE [LARGE SCALE GENOMIC DNA]</scope>
    <source>
        <strain evidence="2 3">JCM 16114</strain>
    </source>
</reference>